<keyword evidence="2" id="KW-0378">Hydrolase</keyword>
<dbReference type="InterPro" id="IPR029021">
    <property type="entry name" value="Prot-tyrosine_phosphatase-like"/>
</dbReference>
<dbReference type="SUPFAM" id="SSF52821">
    <property type="entry name" value="Rhodanese/Cell cycle control phosphatase"/>
    <property type="match status" value="1"/>
</dbReference>
<sequence length="495" mass="56752">MAACGIEDSVLTSRFYQTTNTMRKTQSSSIEKNNQQCLFDFHINSIQIDSTMSLRNPELTKKRPFNRSNTYNSKNDLIRTVIDNSCSMQAVSENNNVETQTTLIRPTTLVEKDSTTSRPIPLLRTCFSQPSTSSNPFFPIDDNDFSSTKFAFLPALTSPPPKRLRQQNLTLASKNLSDPNISKTVSTSFSSTSSINFIDSFELADKLKENFQITIFDCGSPFRYSENHISNSNLLRVSDRISRKRLKTNLIKHSIIDIKKLNECDFIILYDDNTDNYHELSAGLKCAYEEIQHCLTTIEHPQILVLKNSFDHFLNLYPNLCESFQSASSSQINDSSLQSTSILPNLDLENYPMTHIIDGLFIGSESNAKNFEELSTEKIRHIINVTSNVPSYHLDKFHYYHMPADDTQRQNLLDYFDQAYKFIYNAIKNHENILVHCVAGISRSPAIVISFLMRYAHMNMDDAYEFVKKKRSIVSPNLNFMGQLLLYEKKLQEQK</sequence>
<accession>A0A813Z8N0</accession>
<dbReference type="FunFam" id="3.90.190.10:FF:000004">
    <property type="entry name" value="Protein phosphatase Slingshot homolog 2"/>
    <property type="match status" value="1"/>
</dbReference>
<dbReference type="AlphaFoldDB" id="A0A813Z8N0"/>
<name>A0A813Z8N0_9BILA</name>
<dbReference type="InterPro" id="IPR016130">
    <property type="entry name" value="Tyr_Pase_AS"/>
</dbReference>
<dbReference type="Gene3D" id="3.90.190.10">
    <property type="entry name" value="Protein tyrosine phosphatase superfamily"/>
    <property type="match status" value="1"/>
</dbReference>
<dbReference type="Proteomes" id="UP000663870">
    <property type="component" value="Unassembled WGS sequence"/>
</dbReference>
<proteinExistence type="inferred from homology"/>
<evidence type="ECO:0000256" key="4">
    <source>
        <dbReference type="ARBA" id="ARBA00048336"/>
    </source>
</evidence>
<keyword evidence="3" id="KW-0904">Protein phosphatase</keyword>
<evidence type="ECO:0000313" key="10">
    <source>
        <dbReference type="Proteomes" id="UP000663870"/>
    </source>
</evidence>
<feature type="domain" description="Tyrosine-protein phosphatase" evidence="5">
    <location>
        <begin position="351"/>
        <end position="493"/>
    </location>
</feature>
<evidence type="ECO:0000256" key="1">
    <source>
        <dbReference type="ARBA" id="ARBA00008601"/>
    </source>
</evidence>
<feature type="domain" description="Tyrosine specific protein phosphatases" evidence="6">
    <location>
        <begin position="410"/>
        <end position="471"/>
    </location>
</feature>
<dbReference type="InterPro" id="IPR000340">
    <property type="entry name" value="Dual-sp_phosphatase_cat-dom"/>
</dbReference>
<evidence type="ECO:0000256" key="3">
    <source>
        <dbReference type="ARBA" id="ARBA00022912"/>
    </source>
</evidence>
<dbReference type="GO" id="GO:0043409">
    <property type="term" value="P:negative regulation of MAPK cascade"/>
    <property type="evidence" value="ECO:0007669"/>
    <property type="project" value="TreeGrafter"/>
</dbReference>
<comment type="caution">
    <text evidence="7">The sequence shown here is derived from an EMBL/GenBank/DDBJ whole genome shotgun (WGS) entry which is preliminary data.</text>
</comment>
<dbReference type="Pfam" id="PF00782">
    <property type="entry name" value="DSPc"/>
    <property type="match status" value="1"/>
</dbReference>
<dbReference type="Proteomes" id="UP000663854">
    <property type="component" value="Unassembled WGS sequence"/>
</dbReference>
<evidence type="ECO:0000259" key="5">
    <source>
        <dbReference type="PROSITE" id="PS50054"/>
    </source>
</evidence>
<evidence type="ECO:0000313" key="9">
    <source>
        <dbReference type="Proteomes" id="UP000663854"/>
    </source>
</evidence>
<dbReference type="InterPro" id="IPR020422">
    <property type="entry name" value="TYR_PHOSPHATASE_DUAL_dom"/>
</dbReference>
<dbReference type="PANTHER" id="PTHR10159">
    <property type="entry name" value="DUAL SPECIFICITY PROTEIN PHOSPHATASE"/>
    <property type="match status" value="1"/>
</dbReference>
<keyword evidence="10" id="KW-1185">Reference proteome</keyword>
<dbReference type="EMBL" id="CAJNOH010000130">
    <property type="protein sequence ID" value="CAF0894471.1"/>
    <property type="molecule type" value="Genomic_DNA"/>
</dbReference>
<dbReference type="PROSITE" id="PS00383">
    <property type="entry name" value="TYR_PHOSPHATASE_1"/>
    <property type="match status" value="1"/>
</dbReference>
<dbReference type="SMART" id="SM00195">
    <property type="entry name" value="DSPc"/>
    <property type="match status" value="1"/>
</dbReference>
<dbReference type="PANTHER" id="PTHR10159:SF519">
    <property type="entry name" value="DUAL SPECIFICITY PROTEIN PHOSPHATASE MPK3"/>
    <property type="match status" value="1"/>
</dbReference>
<dbReference type="GO" id="GO:0004722">
    <property type="term" value="F:protein serine/threonine phosphatase activity"/>
    <property type="evidence" value="ECO:0007669"/>
    <property type="project" value="UniProtKB-EC"/>
</dbReference>
<dbReference type="Gene3D" id="3.40.250.10">
    <property type="entry name" value="Rhodanese-like domain"/>
    <property type="match status" value="1"/>
</dbReference>
<dbReference type="EMBL" id="CAJNOL010000460">
    <property type="protein sequence ID" value="CAF1074874.1"/>
    <property type="molecule type" value="Genomic_DNA"/>
</dbReference>
<dbReference type="CDD" id="cd14498">
    <property type="entry name" value="DSP"/>
    <property type="match status" value="1"/>
</dbReference>
<comment type="similarity">
    <text evidence="1">Belongs to the protein-tyrosine phosphatase family. Non-receptor class dual specificity subfamily.</text>
</comment>
<dbReference type="PROSITE" id="PS50056">
    <property type="entry name" value="TYR_PHOSPHATASE_2"/>
    <property type="match status" value="1"/>
</dbReference>
<evidence type="ECO:0000313" key="7">
    <source>
        <dbReference type="EMBL" id="CAF0894471.1"/>
    </source>
</evidence>
<evidence type="ECO:0000256" key="2">
    <source>
        <dbReference type="ARBA" id="ARBA00022801"/>
    </source>
</evidence>
<dbReference type="InterPro" id="IPR000387">
    <property type="entry name" value="Tyr_Pase_dom"/>
</dbReference>
<reference evidence="7" key="1">
    <citation type="submission" date="2021-02" db="EMBL/GenBank/DDBJ databases">
        <authorList>
            <person name="Nowell W R."/>
        </authorList>
    </citation>
    <scope>NUCLEOTIDE SEQUENCE</scope>
</reference>
<dbReference type="SUPFAM" id="SSF52799">
    <property type="entry name" value="(Phosphotyrosine protein) phosphatases II"/>
    <property type="match status" value="1"/>
</dbReference>
<comment type="catalytic activity">
    <reaction evidence="4">
        <text>O-phospho-L-threonyl-[protein] + H2O = L-threonyl-[protein] + phosphate</text>
        <dbReference type="Rhea" id="RHEA:47004"/>
        <dbReference type="Rhea" id="RHEA-COMP:11060"/>
        <dbReference type="Rhea" id="RHEA-COMP:11605"/>
        <dbReference type="ChEBI" id="CHEBI:15377"/>
        <dbReference type="ChEBI" id="CHEBI:30013"/>
        <dbReference type="ChEBI" id="CHEBI:43474"/>
        <dbReference type="ChEBI" id="CHEBI:61977"/>
        <dbReference type="EC" id="3.1.3.16"/>
    </reaction>
</comment>
<gene>
    <name evidence="8" type="ORF">JXQ802_LOCUS17881</name>
    <name evidence="7" type="ORF">PYM288_LOCUS9194</name>
</gene>
<dbReference type="GO" id="GO:0005737">
    <property type="term" value="C:cytoplasm"/>
    <property type="evidence" value="ECO:0007669"/>
    <property type="project" value="TreeGrafter"/>
</dbReference>
<dbReference type="PROSITE" id="PS50054">
    <property type="entry name" value="TYR_PHOSPHATASE_DUAL"/>
    <property type="match status" value="1"/>
</dbReference>
<dbReference type="InterPro" id="IPR036873">
    <property type="entry name" value="Rhodanese-like_dom_sf"/>
</dbReference>
<evidence type="ECO:0000313" key="8">
    <source>
        <dbReference type="EMBL" id="CAF1074874.1"/>
    </source>
</evidence>
<evidence type="ECO:0000259" key="6">
    <source>
        <dbReference type="PROSITE" id="PS50056"/>
    </source>
</evidence>
<protein>
    <submittedName>
        <fullName evidence="7">Uncharacterized protein</fullName>
    </submittedName>
</protein>
<organism evidence="7 9">
    <name type="scientific">Rotaria sordida</name>
    <dbReference type="NCBI Taxonomy" id="392033"/>
    <lineage>
        <taxon>Eukaryota</taxon>
        <taxon>Metazoa</taxon>
        <taxon>Spiralia</taxon>
        <taxon>Gnathifera</taxon>
        <taxon>Rotifera</taxon>
        <taxon>Eurotatoria</taxon>
        <taxon>Bdelloidea</taxon>
        <taxon>Philodinida</taxon>
        <taxon>Philodinidae</taxon>
        <taxon>Rotaria</taxon>
    </lineage>
</organism>